<sequence>MVVVKHSRTLLLLVILSFLIAFNVFEIIPPISSSSVTIDIQLGESPIRPYILRVKVEKMVEPDGLVRPVARAAVSFNELVSLTNTNGYAYFTALPGKHVVTISSPQSFFPTYSTEVEINTRVTEVVVRFTEYRLRPEQINILVDTPAQVTIVTFTQSLVSNKTLYVGLPYITFINFENYLKRFIGETTIPYLAEAPAQYSGPFTLVEASDNFTNYQTSAAVQDLIQLIVVDESFVPAYHVEAVIFKMG</sequence>
<dbReference type="AlphaFoldDB" id="A0A7C5Y424"/>
<organism evidence="1">
    <name type="scientific">Caldiarchaeum subterraneum</name>
    <dbReference type="NCBI Taxonomy" id="311458"/>
    <lineage>
        <taxon>Archaea</taxon>
        <taxon>Nitrososphaerota</taxon>
        <taxon>Candidatus Caldarchaeales</taxon>
        <taxon>Candidatus Caldarchaeaceae</taxon>
        <taxon>Candidatus Caldarchaeum</taxon>
    </lineage>
</organism>
<name>A0A7C5Y424_CALS0</name>
<accession>A0A7C5Y424</accession>
<gene>
    <name evidence="1" type="ORF">ENM42_01150</name>
</gene>
<reference evidence="1" key="1">
    <citation type="journal article" date="2020" name="mSystems">
        <title>Genome- and Community-Level Interaction Insights into Carbon Utilization and Element Cycling Functions of Hydrothermarchaeota in Hydrothermal Sediment.</title>
        <authorList>
            <person name="Zhou Z."/>
            <person name="Liu Y."/>
            <person name="Xu W."/>
            <person name="Pan J."/>
            <person name="Luo Z.H."/>
            <person name="Li M."/>
        </authorList>
    </citation>
    <scope>NUCLEOTIDE SEQUENCE [LARGE SCALE GENOMIC DNA]</scope>
    <source>
        <strain evidence="1">SpSt-1084</strain>
    </source>
</reference>
<proteinExistence type="predicted"/>
<evidence type="ECO:0000313" key="1">
    <source>
        <dbReference type="EMBL" id="HHR40415.1"/>
    </source>
</evidence>
<dbReference type="EMBL" id="DRXS01000064">
    <property type="protein sequence ID" value="HHR40415.1"/>
    <property type="molecule type" value="Genomic_DNA"/>
</dbReference>
<protein>
    <submittedName>
        <fullName evidence="1">Uncharacterized protein</fullName>
    </submittedName>
</protein>
<comment type="caution">
    <text evidence="1">The sequence shown here is derived from an EMBL/GenBank/DDBJ whole genome shotgun (WGS) entry which is preliminary data.</text>
</comment>